<dbReference type="RefSeq" id="WP_149099758.1">
    <property type="nucleotide sequence ID" value="NZ_BMMG01000006.1"/>
</dbReference>
<accession>A0A5M8Q9B4</accession>
<dbReference type="Gene3D" id="3.30.428.10">
    <property type="entry name" value="HIT-like"/>
    <property type="match status" value="1"/>
</dbReference>
<dbReference type="PANTHER" id="PTHR46648">
    <property type="entry name" value="HIT FAMILY PROTEIN 1"/>
    <property type="match status" value="1"/>
</dbReference>
<dbReference type="Pfam" id="PF01230">
    <property type="entry name" value="HIT"/>
    <property type="match status" value="1"/>
</dbReference>
<dbReference type="Proteomes" id="UP001570846">
    <property type="component" value="Unassembled WGS sequence"/>
</dbReference>
<dbReference type="AlphaFoldDB" id="A0A5M8Q9B4"/>
<name>A0A5M8Q9B4_9BACT</name>
<reference evidence="6 8" key="3">
    <citation type="submission" date="2024-08" db="EMBL/GenBank/DDBJ databases">
        <authorList>
            <person name="Wei W."/>
        </authorList>
    </citation>
    <scope>NUCLEOTIDE SEQUENCE [LARGE SCALE GENOMIC DNA]</scope>
    <source>
        <strain evidence="6 8">XU2</strain>
    </source>
</reference>
<dbReference type="OrthoDB" id="9784774at2"/>
<evidence type="ECO:0000313" key="6">
    <source>
        <dbReference type="EMBL" id="MFA1771800.1"/>
    </source>
</evidence>
<protein>
    <submittedName>
        <fullName evidence="5">HIT family protein</fullName>
        <ecNumber evidence="6">2.1.1.-</ecNumber>
    </submittedName>
</protein>
<feature type="active site" description="Tele-AMP-histidine intermediate" evidence="1">
    <location>
        <position position="93"/>
    </location>
</feature>
<comment type="caution">
    <text evidence="5">The sequence shown here is derived from an EMBL/GenBank/DDBJ whole genome shotgun (WGS) entry which is preliminary data.</text>
</comment>
<evidence type="ECO:0000256" key="3">
    <source>
        <dbReference type="PROSITE-ProRule" id="PRU00464"/>
    </source>
</evidence>
<dbReference type="InterPro" id="IPR011146">
    <property type="entry name" value="HIT-like"/>
</dbReference>
<dbReference type="InterPro" id="IPR036265">
    <property type="entry name" value="HIT-like_sf"/>
</dbReference>
<dbReference type="GO" id="GO:0032259">
    <property type="term" value="P:methylation"/>
    <property type="evidence" value="ECO:0007669"/>
    <property type="project" value="UniProtKB-KW"/>
</dbReference>
<evidence type="ECO:0000256" key="2">
    <source>
        <dbReference type="PIRSR" id="PIRSR601310-3"/>
    </source>
</evidence>
<dbReference type="EMBL" id="JBGOGF010000005">
    <property type="protein sequence ID" value="MFA1771800.1"/>
    <property type="molecule type" value="Genomic_DNA"/>
</dbReference>
<sequence length="136" mass="14958">METIFSKIIKGEIPAYKVLEDERFVAFLDAFPLVKGHTLVIPKEPVDYIFDLDPDTLGDLHKFAQKVAVGLKKVIPCQRISVAVAGLEVPHAHIHLIPMNQISDLSFSNPKLKLEAEEMEGIAGQIKQALKVGGST</sequence>
<proteinExistence type="predicted"/>
<dbReference type="GO" id="GO:0008168">
    <property type="term" value="F:methyltransferase activity"/>
    <property type="evidence" value="ECO:0007669"/>
    <property type="project" value="UniProtKB-KW"/>
</dbReference>
<dbReference type="PROSITE" id="PS51084">
    <property type="entry name" value="HIT_2"/>
    <property type="match status" value="1"/>
</dbReference>
<organism evidence="5 7">
    <name type="scientific">Rufibacter glacialis</name>
    <dbReference type="NCBI Taxonomy" id="1259555"/>
    <lineage>
        <taxon>Bacteria</taxon>
        <taxon>Pseudomonadati</taxon>
        <taxon>Bacteroidota</taxon>
        <taxon>Cytophagia</taxon>
        <taxon>Cytophagales</taxon>
        <taxon>Hymenobacteraceae</taxon>
        <taxon>Rufibacter</taxon>
    </lineage>
</organism>
<dbReference type="EC" id="2.1.1.-" evidence="6"/>
<evidence type="ECO:0000313" key="7">
    <source>
        <dbReference type="Proteomes" id="UP000323866"/>
    </source>
</evidence>
<dbReference type="InterPro" id="IPR001310">
    <property type="entry name" value="Histidine_triad_HIT"/>
</dbReference>
<reference evidence="5 7" key="2">
    <citation type="submission" date="2019-09" db="EMBL/GenBank/DDBJ databases">
        <title>A bacterium isolated from glacier soil.</title>
        <authorList>
            <person name="Liu Q."/>
        </authorList>
    </citation>
    <scope>NUCLEOTIDE SEQUENCE [LARGE SCALE GENOMIC DNA]</scope>
    <source>
        <strain evidence="5 7">MDT1-10-3</strain>
    </source>
</reference>
<feature type="short sequence motif" description="Histidine triad motif" evidence="2 3">
    <location>
        <begin position="91"/>
        <end position="95"/>
    </location>
</feature>
<dbReference type="Proteomes" id="UP000323866">
    <property type="component" value="Unassembled WGS sequence"/>
</dbReference>
<keyword evidence="8" id="KW-1185">Reference proteome</keyword>
<evidence type="ECO:0000259" key="4">
    <source>
        <dbReference type="PROSITE" id="PS51084"/>
    </source>
</evidence>
<feature type="domain" description="HIT" evidence="4">
    <location>
        <begin position="4"/>
        <end position="107"/>
    </location>
</feature>
<reference evidence="5 7" key="1">
    <citation type="submission" date="2019-07" db="EMBL/GenBank/DDBJ databases">
        <authorList>
            <person name="Qu J.-H."/>
        </authorList>
    </citation>
    <scope>NUCLEOTIDE SEQUENCE [LARGE SCALE GENOMIC DNA]</scope>
    <source>
        <strain evidence="5 7">MDT1-10-3</strain>
    </source>
</reference>
<dbReference type="PRINTS" id="PR00332">
    <property type="entry name" value="HISTRIAD"/>
</dbReference>
<evidence type="ECO:0000256" key="1">
    <source>
        <dbReference type="PIRSR" id="PIRSR601310-1"/>
    </source>
</evidence>
<evidence type="ECO:0000313" key="5">
    <source>
        <dbReference type="EMBL" id="KAA6431738.1"/>
    </source>
</evidence>
<keyword evidence="6" id="KW-0489">Methyltransferase</keyword>
<dbReference type="GO" id="GO:0009117">
    <property type="term" value="P:nucleotide metabolic process"/>
    <property type="evidence" value="ECO:0007669"/>
    <property type="project" value="TreeGrafter"/>
</dbReference>
<evidence type="ECO:0000313" key="8">
    <source>
        <dbReference type="Proteomes" id="UP001570846"/>
    </source>
</evidence>
<keyword evidence="6" id="KW-0808">Transferase</keyword>
<dbReference type="SUPFAM" id="SSF54197">
    <property type="entry name" value="HIT-like"/>
    <property type="match status" value="1"/>
</dbReference>
<dbReference type="EMBL" id="VKKZ01000023">
    <property type="protein sequence ID" value="KAA6431738.1"/>
    <property type="molecule type" value="Genomic_DNA"/>
</dbReference>
<dbReference type="PANTHER" id="PTHR46648:SF1">
    <property type="entry name" value="ADENOSINE 5'-MONOPHOSPHORAMIDASE HNT1"/>
    <property type="match status" value="1"/>
</dbReference>
<gene>
    <name evidence="6" type="ORF">ACD591_10900</name>
    <name evidence="5" type="ORF">FOE74_16595</name>
</gene>